<comment type="caution">
    <text evidence="5">The sequence shown here is derived from an EMBL/GenBank/DDBJ whole genome shotgun (WGS) entry which is preliminary data.</text>
</comment>
<keyword evidence="6" id="KW-1185">Reference proteome</keyword>
<evidence type="ECO:0000256" key="1">
    <source>
        <dbReference type="ARBA" id="ARBA00023015"/>
    </source>
</evidence>
<dbReference type="Pfam" id="PF22200">
    <property type="entry name" value="ExsA_N"/>
    <property type="match status" value="1"/>
</dbReference>
<dbReference type="InterPro" id="IPR009057">
    <property type="entry name" value="Homeodomain-like_sf"/>
</dbReference>
<dbReference type="InterPro" id="IPR054015">
    <property type="entry name" value="ExsA-like_N"/>
</dbReference>
<dbReference type="Gene3D" id="1.10.10.60">
    <property type="entry name" value="Homeodomain-like"/>
    <property type="match status" value="2"/>
</dbReference>
<dbReference type="Pfam" id="PF12833">
    <property type="entry name" value="HTH_18"/>
    <property type="match status" value="1"/>
</dbReference>
<dbReference type="InterPro" id="IPR018062">
    <property type="entry name" value="HTH_AraC-typ_CS"/>
</dbReference>
<feature type="domain" description="HTH araC/xylS-type" evidence="4">
    <location>
        <begin position="197"/>
        <end position="295"/>
    </location>
</feature>
<dbReference type="GO" id="GO:0043565">
    <property type="term" value="F:sequence-specific DNA binding"/>
    <property type="evidence" value="ECO:0007669"/>
    <property type="project" value="InterPro"/>
</dbReference>
<dbReference type="RefSeq" id="WP_063359074.1">
    <property type="nucleotide sequence ID" value="NZ_AQHB01000023.1"/>
</dbReference>
<keyword evidence="3" id="KW-0804">Transcription</keyword>
<dbReference type="Proteomes" id="UP000076643">
    <property type="component" value="Unassembled WGS sequence"/>
</dbReference>
<reference evidence="5 6" key="1">
    <citation type="submission" date="2013-07" db="EMBL/GenBank/DDBJ databases">
        <title>Comparative Genomic and Metabolomic Analysis of Twelve Strains of Pseudoalteromonas luteoviolacea.</title>
        <authorList>
            <person name="Vynne N.G."/>
            <person name="Mansson M."/>
            <person name="Gram L."/>
        </authorList>
    </citation>
    <scope>NUCLEOTIDE SEQUENCE [LARGE SCALE GENOMIC DNA]</scope>
    <source>
        <strain evidence="5 6">DSM 6061</strain>
    </source>
</reference>
<proteinExistence type="predicted"/>
<dbReference type="PATRIC" id="fig|1365250.3.peg.617"/>
<accession>A0A166Z9M9</accession>
<keyword evidence="2" id="KW-0238">DNA-binding</keyword>
<organism evidence="5 6">
    <name type="scientific">Pseudoalteromonas luteoviolacea DSM 6061</name>
    <dbReference type="NCBI Taxonomy" id="1365250"/>
    <lineage>
        <taxon>Bacteria</taxon>
        <taxon>Pseudomonadati</taxon>
        <taxon>Pseudomonadota</taxon>
        <taxon>Gammaproteobacteria</taxon>
        <taxon>Alteromonadales</taxon>
        <taxon>Pseudoalteromonadaceae</taxon>
        <taxon>Pseudoalteromonas</taxon>
    </lineage>
</organism>
<dbReference type="SUPFAM" id="SSF46689">
    <property type="entry name" value="Homeodomain-like"/>
    <property type="match status" value="2"/>
</dbReference>
<evidence type="ECO:0000256" key="3">
    <source>
        <dbReference type="ARBA" id="ARBA00023163"/>
    </source>
</evidence>
<dbReference type="PANTHER" id="PTHR43280:SF28">
    <property type="entry name" value="HTH-TYPE TRANSCRIPTIONAL ACTIVATOR RHAS"/>
    <property type="match status" value="1"/>
</dbReference>
<protein>
    <recommendedName>
        <fullName evidence="4">HTH araC/xylS-type domain-containing protein</fullName>
    </recommendedName>
</protein>
<name>A0A166Z9M9_9GAMM</name>
<evidence type="ECO:0000259" key="4">
    <source>
        <dbReference type="PROSITE" id="PS01124"/>
    </source>
</evidence>
<dbReference type="AlphaFoldDB" id="A0A166Z9M9"/>
<dbReference type="GO" id="GO:0003700">
    <property type="term" value="F:DNA-binding transcription factor activity"/>
    <property type="evidence" value="ECO:0007669"/>
    <property type="project" value="InterPro"/>
</dbReference>
<dbReference type="SMART" id="SM00342">
    <property type="entry name" value="HTH_ARAC"/>
    <property type="match status" value="1"/>
</dbReference>
<dbReference type="PANTHER" id="PTHR43280">
    <property type="entry name" value="ARAC-FAMILY TRANSCRIPTIONAL REGULATOR"/>
    <property type="match status" value="1"/>
</dbReference>
<dbReference type="EMBL" id="AUYB01000068">
    <property type="protein sequence ID" value="KZN44086.1"/>
    <property type="molecule type" value="Genomic_DNA"/>
</dbReference>
<dbReference type="InterPro" id="IPR020449">
    <property type="entry name" value="Tscrpt_reg_AraC-type_HTH"/>
</dbReference>
<evidence type="ECO:0000256" key="2">
    <source>
        <dbReference type="ARBA" id="ARBA00023125"/>
    </source>
</evidence>
<evidence type="ECO:0000313" key="6">
    <source>
        <dbReference type="Proteomes" id="UP000076643"/>
    </source>
</evidence>
<sequence>MDAADYCLQHILVIPQALGALSDVDKVVGSDGSAIYYKDLQQDLVDVEFYTNQLCLVFVEGGAETLTTWQNDQIALNEGQGVLLCQGQNLHSDFVKCTHNLKAWLVFINKQVIERFLLSVDCCLSLSKQENMGALTIEHETVTAFFKQLGLYIEHEVCIKGMLECKLLELLHILNAIYGKDLRALLQSSELALPAKRNMRRLLENERILKLSVTDLAKLSGRSISGFQREFKQAFQQTPKQWLINKRMQYAKKLITRGDMCITTVALEVGYSNVSHFIKAYKNTFGETPKQQALKG</sequence>
<dbReference type="PROSITE" id="PS00041">
    <property type="entry name" value="HTH_ARAC_FAMILY_1"/>
    <property type="match status" value="1"/>
</dbReference>
<dbReference type="PRINTS" id="PR00032">
    <property type="entry name" value="HTHARAC"/>
</dbReference>
<evidence type="ECO:0000313" key="5">
    <source>
        <dbReference type="EMBL" id="KZN44086.1"/>
    </source>
</evidence>
<dbReference type="InterPro" id="IPR018060">
    <property type="entry name" value="HTH_AraC"/>
</dbReference>
<dbReference type="PROSITE" id="PS01124">
    <property type="entry name" value="HTH_ARAC_FAMILY_2"/>
    <property type="match status" value="1"/>
</dbReference>
<gene>
    <name evidence="5" type="ORF">N475_08230</name>
</gene>
<keyword evidence="1" id="KW-0805">Transcription regulation</keyword>